<evidence type="ECO:0000313" key="2">
    <source>
        <dbReference type="EMBL" id="KAF3208542.1"/>
    </source>
</evidence>
<comment type="caution">
    <text evidence="2">The sequence shown here is derived from an EMBL/GenBank/DDBJ whole genome shotgun (WGS) entry which is preliminary data.</text>
</comment>
<dbReference type="Gene3D" id="3.10.180.10">
    <property type="entry name" value="2,3-Dihydroxybiphenyl 1,2-Dioxygenase, domain 1"/>
    <property type="match status" value="1"/>
</dbReference>
<dbReference type="InterPro" id="IPR052164">
    <property type="entry name" value="Anthracycline_SecMetBiosynth"/>
</dbReference>
<dbReference type="AlphaFoldDB" id="A0A6G1M2T7"/>
<dbReference type="SUPFAM" id="SSF54593">
    <property type="entry name" value="Glyoxalase/Bleomycin resistance protein/Dihydroxybiphenyl dioxygenase"/>
    <property type="match status" value="1"/>
</dbReference>
<dbReference type="Proteomes" id="UP000483672">
    <property type="component" value="Unassembled WGS sequence"/>
</dbReference>
<accession>A0A6G1M2T7</accession>
<dbReference type="EMBL" id="WIPF01000106">
    <property type="protein sequence ID" value="KAF3208542.1"/>
    <property type="molecule type" value="Genomic_DNA"/>
</dbReference>
<feature type="compositionally biased region" description="Basic and acidic residues" evidence="1">
    <location>
        <begin position="71"/>
        <end position="81"/>
    </location>
</feature>
<dbReference type="InterPro" id="IPR037523">
    <property type="entry name" value="VOC_core"/>
</dbReference>
<organism evidence="2 3">
    <name type="scientific">Orbilia oligospora</name>
    <name type="common">Nematode-trapping fungus</name>
    <name type="synonym">Arthrobotrys oligospora</name>
    <dbReference type="NCBI Taxonomy" id="2813651"/>
    <lineage>
        <taxon>Eukaryota</taxon>
        <taxon>Fungi</taxon>
        <taxon>Dikarya</taxon>
        <taxon>Ascomycota</taxon>
        <taxon>Pezizomycotina</taxon>
        <taxon>Orbiliomycetes</taxon>
        <taxon>Orbiliales</taxon>
        <taxon>Orbiliaceae</taxon>
        <taxon>Orbilia</taxon>
    </lineage>
</organism>
<proteinExistence type="predicted"/>
<feature type="region of interest" description="Disordered" evidence="1">
    <location>
        <begin position="71"/>
        <end position="90"/>
    </location>
</feature>
<gene>
    <name evidence="2" type="ORF">TWF191_000607</name>
</gene>
<dbReference type="PROSITE" id="PS51819">
    <property type="entry name" value="VOC"/>
    <property type="match status" value="1"/>
</dbReference>
<feature type="region of interest" description="Disordered" evidence="1">
    <location>
        <begin position="1"/>
        <end position="25"/>
    </location>
</feature>
<name>A0A6G1M2T7_ORBOL</name>
<dbReference type="InterPro" id="IPR029068">
    <property type="entry name" value="Glyas_Bleomycin-R_OHBP_Dase"/>
</dbReference>
<evidence type="ECO:0000313" key="3">
    <source>
        <dbReference type="Proteomes" id="UP000483672"/>
    </source>
</evidence>
<dbReference type="Pfam" id="PF00903">
    <property type="entry name" value="Glyoxalase"/>
    <property type="match status" value="1"/>
</dbReference>
<protein>
    <submittedName>
        <fullName evidence="2">Uncharacterized protein</fullName>
    </submittedName>
</protein>
<sequence length="230" mass="24170">MSEKRSTDVTEPTPNVDSPLKKKVKTDDIVDTTIADDDDVVGTNGAEAVTAATTDSVAPEADVDTMVVEGKDTNGTEKAKTDSSTADDAAAAKWTPPPFGSVCWIQIPATDVGRSKAFYTSAFSLSFKPTPAGYNEEDIAMFTLPGGSLTGGICKVDSNSTPSGSTILYFMVEDVDKALEKIVELGGKVREEKKPEGEHGLVGLFEDTEGNVHGVYQMKPAAPAADEAAE</sequence>
<dbReference type="InterPro" id="IPR004360">
    <property type="entry name" value="Glyas_Fos-R_dOase_dom"/>
</dbReference>
<evidence type="ECO:0000256" key="1">
    <source>
        <dbReference type="SAM" id="MobiDB-lite"/>
    </source>
</evidence>
<reference evidence="2 3" key="1">
    <citation type="submission" date="2019-06" db="EMBL/GenBank/DDBJ databases">
        <authorList>
            <person name="Palmer J.M."/>
        </authorList>
    </citation>
    <scope>NUCLEOTIDE SEQUENCE [LARGE SCALE GENOMIC DNA]</scope>
    <source>
        <strain evidence="2 3">TWF191</strain>
    </source>
</reference>
<dbReference type="CDD" id="cd07247">
    <property type="entry name" value="SgaA_N_like"/>
    <property type="match status" value="1"/>
</dbReference>
<dbReference type="PANTHER" id="PTHR33993">
    <property type="entry name" value="GLYOXALASE-RELATED"/>
    <property type="match status" value="1"/>
</dbReference>